<name>A0ABQ8VJB0_9AGAR</name>
<feature type="non-terminal residue" evidence="1">
    <location>
        <position position="112"/>
    </location>
</feature>
<proteinExistence type="predicted"/>
<evidence type="ECO:0000313" key="2">
    <source>
        <dbReference type="Proteomes" id="UP001150217"/>
    </source>
</evidence>
<keyword evidence="2" id="KW-1185">Reference proteome</keyword>
<accession>A0ABQ8VJB0</accession>
<gene>
    <name evidence="1" type="ORF">C8R41DRAFT_766326</name>
</gene>
<evidence type="ECO:0000313" key="1">
    <source>
        <dbReference type="EMBL" id="KAJ4491056.1"/>
    </source>
</evidence>
<organism evidence="1 2">
    <name type="scientific">Lentinula lateritia</name>
    <dbReference type="NCBI Taxonomy" id="40482"/>
    <lineage>
        <taxon>Eukaryota</taxon>
        <taxon>Fungi</taxon>
        <taxon>Dikarya</taxon>
        <taxon>Basidiomycota</taxon>
        <taxon>Agaricomycotina</taxon>
        <taxon>Agaricomycetes</taxon>
        <taxon>Agaricomycetidae</taxon>
        <taxon>Agaricales</taxon>
        <taxon>Marasmiineae</taxon>
        <taxon>Omphalotaceae</taxon>
        <taxon>Lentinula</taxon>
    </lineage>
</organism>
<comment type="caution">
    <text evidence="1">The sequence shown here is derived from an EMBL/GenBank/DDBJ whole genome shotgun (WGS) entry which is preliminary data.</text>
</comment>
<sequence>MYTALSRSYFAATTIILQGYDSRKITGGASGQLRREYRELEILDEITRLRYEGMLDCTVVGNTRNLLIESFLAWKGKNFVPPLIHSAIKWSTKDPYVPQQETLPPWSLIDKK</sequence>
<dbReference type="EMBL" id="JANVFT010000042">
    <property type="protein sequence ID" value="KAJ4491056.1"/>
    <property type="molecule type" value="Genomic_DNA"/>
</dbReference>
<dbReference type="Proteomes" id="UP001150217">
    <property type="component" value="Unassembled WGS sequence"/>
</dbReference>
<reference evidence="1" key="1">
    <citation type="submission" date="2022-08" db="EMBL/GenBank/DDBJ databases">
        <title>A Global Phylogenomic Analysis of the Shiitake Genus Lentinula.</title>
        <authorList>
            <consortium name="DOE Joint Genome Institute"/>
            <person name="Sierra-Patev S."/>
            <person name="Min B."/>
            <person name="Naranjo-Ortiz M."/>
            <person name="Looney B."/>
            <person name="Konkel Z."/>
            <person name="Slot J.C."/>
            <person name="Sakamoto Y."/>
            <person name="Steenwyk J.L."/>
            <person name="Rokas A."/>
            <person name="Carro J."/>
            <person name="Camarero S."/>
            <person name="Ferreira P."/>
            <person name="Molpeceres G."/>
            <person name="Ruiz-Duenas F.J."/>
            <person name="Serrano A."/>
            <person name="Henrissat B."/>
            <person name="Drula E."/>
            <person name="Hughes K.W."/>
            <person name="Mata J.L."/>
            <person name="Ishikawa N.K."/>
            <person name="Vargas-Isla R."/>
            <person name="Ushijima S."/>
            <person name="Smith C.A."/>
            <person name="Ahrendt S."/>
            <person name="Andreopoulos W."/>
            <person name="He G."/>
            <person name="Labutti K."/>
            <person name="Lipzen A."/>
            <person name="Ng V."/>
            <person name="Riley R."/>
            <person name="Sandor L."/>
            <person name="Barry K."/>
            <person name="Martinez A.T."/>
            <person name="Xiao Y."/>
            <person name="Gibbons J.G."/>
            <person name="Terashima K."/>
            <person name="Grigoriev I.V."/>
            <person name="Hibbett D.S."/>
        </authorList>
    </citation>
    <scope>NUCLEOTIDE SEQUENCE</scope>
    <source>
        <strain evidence="1">RHP3577 ss4</strain>
    </source>
</reference>
<protein>
    <submittedName>
        <fullName evidence="1">Uncharacterized protein</fullName>
    </submittedName>
</protein>